<keyword evidence="1" id="KW-0812">Transmembrane</keyword>
<dbReference type="AlphaFoldDB" id="A0A975WDK7"/>
<comment type="caution">
    <text evidence="3">The sequence shown here is derived from an EMBL/GenBank/DDBJ whole genome shotgun (WGS) entry which is preliminary data.</text>
</comment>
<dbReference type="InterPro" id="IPR003848">
    <property type="entry name" value="DUF218"/>
</dbReference>
<feature type="transmembrane region" description="Helical" evidence="1">
    <location>
        <begin position="12"/>
        <end position="42"/>
    </location>
</feature>
<dbReference type="GO" id="GO:0005886">
    <property type="term" value="C:plasma membrane"/>
    <property type="evidence" value="ECO:0007669"/>
    <property type="project" value="TreeGrafter"/>
</dbReference>
<organism evidence="3 4">
    <name type="scientific">Marinovum algicola</name>
    <dbReference type="NCBI Taxonomy" id="42444"/>
    <lineage>
        <taxon>Bacteria</taxon>
        <taxon>Pseudomonadati</taxon>
        <taxon>Pseudomonadota</taxon>
        <taxon>Alphaproteobacteria</taxon>
        <taxon>Rhodobacterales</taxon>
        <taxon>Roseobacteraceae</taxon>
        <taxon>Marinovum</taxon>
    </lineage>
</organism>
<evidence type="ECO:0000313" key="4">
    <source>
        <dbReference type="Proteomes" id="UP000182932"/>
    </source>
</evidence>
<name>A0A975WDK7_9RHOB</name>
<gene>
    <name evidence="3" type="ORF">SAMN04487940_11872</name>
</gene>
<keyword evidence="4" id="KW-1185">Reference proteome</keyword>
<dbReference type="PANTHER" id="PTHR30336:SF4">
    <property type="entry name" value="ENVELOPE BIOGENESIS FACTOR ELYC"/>
    <property type="match status" value="1"/>
</dbReference>
<accession>A0A975WDK7</accession>
<protein>
    <submittedName>
        <fullName evidence="3">Uncharacterized SAM-binding protein YcdF, DUF218 family</fullName>
    </submittedName>
</protein>
<dbReference type="GO" id="GO:0043164">
    <property type="term" value="P:Gram-negative-bacterium-type cell wall biogenesis"/>
    <property type="evidence" value="ECO:0007669"/>
    <property type="project" value="TreeGrafter"/>
</dbReference>
<evidence type="ECO:0000313" key="3">
    <source>
        <dbReference type="EMBL" id="SEK01454.1"/>
    </source>
</evidence>
<dbReference type="Pfam" id="PF02698">
    <property type="entry name" value="DUF218"/>
    <property type="match status" value="1"/>
</dbReference>
<keyword evidence="1" id="KW-0472">Membrane</keyword>
<dbReference type="InterPro" id="IPR051599">
    <property type="entry name" value="Cell_Envelope_Assoc"/>
</dbReference>
<dbReference type="InterPro" id="IPR014729">
    <property type="entry name" value="Rossmann-like_a/b/a_fold"/>
</dbReference>
<proteinExistence type="predicted"/>
<feature type="transmembrane region" description="Helical" evidence="1">
    <location>
        <begin position="48"/>
        <end position="70"/>
    </location>
</feature>
<dbReference type="CDD" id="cd06259">
    <property type="entry name" value="YdcF-like"/>
    <property type="match status" value="1"/>
</dbReference>
<dbReference type="Proteomes" id="UP000182932">
    <property type="component" value="Unassembled WGS sequence"/>
</dbReference>
<reference evidence="3 4" key="1">
    <citation type="submission" date="2016-10" db="EMBL/GenBank/DDBJ databases">
        <authorList>
            <person name="Varghese N."/>
            <person name="Submissions S."/>
        </authorList>
    </citation>
    <scope>NUCLEOTIDE SEQUENCE [LARGE SCALE GENOMIC DNA]</scope>
    <source>
        <strain evidence="3 4">FF3</strain>
    </source>
</reference>
<dbReference type="Gene3D" id="3.40.50.620">
    <property type="entry name" value="HUPs"/>
    <property type="match status" value="1"/>
</dbReference>
<evidence type="ECO:0000259" key="2">
    <source>
        <dbReference type="Pfam" id="PF02698"/>
    </source>
</evidence>
<dbReference type="GO" id="GO:0000270">
    <property type="term" value="P:peptidoglycan metabolic process"/>
    <property type="evidence" value="ECO:0007669"/>
    <property type="project" value="TreeGrafter"/>
</dbReference>
<sequence length="265" mass="28704">MIGRVVDVSDTAFFLAAKLAGLLIRPDVWLATLVTLTCVAVWAGRGRWLALITVVFVLAVGIVPFGDFLLARFEARYPAAPQVAEPTGIILLGGGEDTNAARRWGGAQISDSGDRFTEAMALARRFPEARVVFTGGSGALRNLGTYGGTQAGIAEDLLLSLGLSRDRLTLETRSRNTAENASLTHALIAPEAGERWILVTSAFHMPRAMRSFKRAGWPGLVPWPVDFRSERLRDGLGWNLAENLDQLNTAMKETVGLLAYRIAGR</sequence>
<keyword evidence="1" id="KW-1133">Transmembrane helix</keyword>
<feature type="domain" description="DUF218" evidence="2">
    <location>
        <begin position="88"/>
        <end position="256"/>
    </location>
</feature>
<dbReference type="EMBL" id="FNYY01000018">
    <property type="protein sequence ID" value="SEK01454.1"/>
    <property type="molecule type" value="Genomic_DNA"/>
</dbReference>
<dbReference type="PANTHER" id="PTHR30336">
    <property type="entry name" value="INNER MEMBRANE PROTEIN, PROBABLE PERMEASE"/>
    <property type="match status" value="1"/>
</dbReference>
<evidence type="ECO:0000256" key="1">
    <source>
        <dbReference type="SAM" id="Phobius"/>
    </source>
</evidence>